<dbReference type="PANTHER" id="PTHR42805:SF1">
    <property type="entry name" value="PTERIN-4-ALPHA-CARBINOLAMINE DEHYDRATASE-RELATED"/>
    <property type="match status" value="1"/>
</dbReference>
<protein>
    <recommendedName>
        <fullName evidence="3">4a-hydroxytetrahydrobiopterin dehydratase</fullName>
        <ecNumber evidence="3">4.2.1.96</ecNumber>
    </recommendedName>
</protein>
<dbReference type="KEGG" id="ati:AL072_00570"/>
<dbReference type="GO" id="GO:0008124">
    <property type="term" value="F:4-alpha-hydroxytetrahydrobiopterin dehydratase activity"/>
    <property type="evidence" value="ECO:0007669"/>
    <property type="project" value="UniProtKB-EC"/>
</dbReference>
<evidence type="ECO:0000313" key="5">
    <source>
        <dbReference type="EMBL" id="ALG71870.1"/>
    </source>
</evidence>
<dbReference type="InterPro" id="IPR036428">
    <property type="entry name" value="PCD_sf"/>
</dbReference>
<organism evidence="5 6">
    <name type="scientific">Azospirillum thiophilum</name>
    <dbReference type="NCBI Taxonomy" id="528244"/>
    <lineage>
        <taxon>Bacteria</taxon>
        <taxon>Pseudomonadati</taxon>
        <taxon>Pseudomonadota</taxon>
        <taxon>Alphaproteobacteria</taxon>
        <taxon>Rhodospirillales</taxon>
        <taxon>Azospirillaceae</taxon>
        <taxon>Azospirillum</taxon>
    </lineage>
</organism>
<name>A0AAC8VZ07_9PROT</name>
<evidence type="ECO:0000256" key="4">
    <source>
        <dbReference type="ARBA" id="ARBA00023239"/>
    </source>
</evidence>
<keyword evidence="4" id="KW-0456">Lyase</keyword>
<keyword evidence="6" id="KW-1185">Reference proteome</keyword>
<dbReference type="AlphaFoldDB" id="A0AAC8VZ07"/>
<evidence type="ECO:0000313" key="6">
    <source>
        <dbReference type="Proteomes" id="UP000069935"/>
    </source>
</evidence>
<dbReference type="EC" id="4.2.1.96" evidence="3"/>
<reference evidence="6" key="1">
    <citation type="submission" date="2015-08" db="EMBL/GenBank/DDBJ databases">
        <title>Complete Genome Sequence of Azospirillum thiophilum BV-S.</title>
        <authorList>
            <person name="Fomenkov A."/>
            <person name="Vincze T."/>
            <person name="Grabovich M."/>
            <person name="Dubinina G."/>
            <person name="Orlova M."/>
            <person name="Belousova E."/>
            <person name="Roberts R.J."/>
        </authorList>
    </citation>
    <scope>NUCLEOTIDE SEQUENCE [LARGE SCALE GENOMIC DNA]</scope>
    <source>
        <strain evidence="6">BV-S</strain>
    </source>
</reference>
<dbReference type="EMBL" id="CP012401">
    <property type="protein sequence ID" value="ALG71870.1"/>
    <property type="molecule type" value="Genomic_DNA"/>
</dbReference>
<reference evidence="5 6" key="2">
    <citation type="journal article" date="2016" name="Genome Announc.">
        <title>Complete Genome Sequence of a Strain of Azospirillum thiophilum Isolated from a Sulfide Spring.</title>
        <authorList>
            <person name="Fomenkov A."/>
            <person name="Vincze T."/>
            <person name="Grabovich M."/>
            <person name="Anton B.P."/>
            <person name="Dubinina G."/>
            <person name="Orlova M."/>
            <person name="Belousova E."/>
            <person name="Roberts R.J."/>
        </authorList>
    </citation>
    <scope>NUCLEOTIDE SEQUENCE [LARGE SCALE GENOMIC DNA]</scope>
    <source>
        <strain evidence="5 6">BV-S</strain>
    </source>
</reference>
<dbReference type="InterPro" id="IPR050376">
    <property type="entry name" value="Pterin-4-alpha-carb_dehyd"/>
</dbReference>
<dbReference type="SUPFAM" id="SSF55248">
    <property type="entry name" value="PCD-like"/>
    <property type="match status" value="1"/>
</dbReference>
<dbReference type="Proteomes" id="UP000069935">
    <property type="component" value="Chromosome 1"/>
</dbReference>
<dbReference type="Gene3D" id="3.30.1360.20">
    <property type="entry name" value="Transcriptional coactivator/pterin dehydratase"/>
    <property type="match status" value="1"/>
</dbReference>
<sequence length="111" mass="12387">MDRAMADFYLVQVPGWTLKGDPDRIERDFRFPDFVQAQAFAMQVGNLCEAEGHHAEIRHGWGHCSVAFWTHKINGLHENDFVMAAKVNGMADAPYAPASVGTEPPPYVQEA</sequence>
<dbReference type="PANTHER" id="PTHR42805">
    <property type="entry name" value="PTERIN-4-ALPHA-CARBINOLAMINE DEHYDRATASE-RELATED"/>
    <property type="match status" value="1"/>
</dbReference>
<evidence type="ECO:0000256" key="3">
    <source>
        <dbReference type="ARBA" id="ARBA00013252"/>
    </source>
</evidence>
<accession>A0AAC8VZ07</accession>
<gene>
    <name evidence="5" type="ORF">AL072_00570</name>
</gene>
<proteinExistence type="inferred from homology"/>
<evidence type="ECO:0000256" key="2">
    <source>
        <dbReference type="ARBA" id="ARBA00006472"/>
    </source>
</evidence>
<dbReference type="GO" id="GO:0006729">
    <property type="term" value="P:tetrahydrobiopterin biosynthetic process"/>
    <property type="evidence" value="ECO:0007669"/>
    <property type="project" value="InterPro"/>
</dbReference>
<dbReference type="CDD" id="cd00913">
    <property type="entry name" value="PCD_DCoH_subfamily_a"/>
    <property type="match status" value="1"/>
</dbReference>
<comment type="catalytic activity">
    <reaction evidence="1">
        <text>(4aS,6R)-4a-hydroxy-L-erythro-5,6,7,8-tetrahydrobiopterin = (6R)-L-erythro-6,7-dihydrobiopterin + H2O</text>
        <dbReference type="Rhea" id="RHEA:11920"/>
        <dbReference type="ChEBI" id="CHEBI:15377"/>
        <dbReference type="ChEBI" id="CHEBI:15642"/>
        <dbReference type="ChEBI" id="CHEBI:43120"/>
        <dbReference type="EC" id="4.2.1.96"/>
    </reaction>
</comment>
<dbReference type="Pfam" id="PF01329">
    <property type="entry name" value="Pterin_4a"/>
    <property type="match status" value="1"/>
</dbReference>
<comment type="similarity">
    <text evidence="2">Belongs to the pterin-4-alpha-carbinolamine dehydratase family.</text>
</comment>
<evidence type="ECO:0000256" key="1">
    <source>
        <dbReference type="ARBA" id="ARBA00001554"/>
    </source>
</evidence>
<dbReference type="InterPro" id="IPR001533">
    <property type="entry name" value="Pterin_deHydtase"/>
</dbReference>